<dbReference type="OrthoDB" id="3045818at2759"/>
<proteinExistence type="predicted"/>
<reference evidence="2" key="2">
    <citation type="submission" date="2021-10" db="EMBL/GenBank/DDBJ databases">
        <title>Phylogenomics reveals ancestral predisposition of the termite-cultivated fungus Termitomyces towards a domesticated lifestyle.</title>
        <authorList>
            <person name="Auxier B."/>
            <person name="Grum-Grzhimaylo A."/>
            <person name="Cardenas M.E."/>
            <person name="Lodge J.D."/>
            <person name="Laessoe T."/>
            <person name="Pedersen O."/>
            <person name="Smith M.E."/>
            <person name="Kuyper T.W."/>
            <person name="Franco-Molano E.A."/>
            <person name="Baroni T.J."/>
            <person name="Aanen D.K."/>
        </authorList>
    </citation>
    <scope>NUCLEOTIDE SEQUENCE</scope>
    <source>
        <strain evidence="2">AP01</strain>
        <tissue evidence="2">Mycelium</tissue>
    </source>
</reference>
<feature type="region of interest" description="Disordered" evidence="1">
    <location>
        <begin position="213"/>
        <end position="236"/>
    </location>
</feature>
<evidence type="ECO:0000313" key="2">
    <source>
        <dbReference type="EMBL" id="KAG5643019.1"/>
    </source>
</evidence>
<keyword evidence="3" id="KW-1185">Reference proteome</keyword>
<sequence length="264" mass="30181">MAEPHEYRQIIARAKKVWPCPPSVPAGWSCKWEDWKYLLTFYWLSPYYLMLPQIEMAVNIRHAIRGETRPLLFSNERQAFVFTLVDSPRKFFLFDGANGALYRFMSVGSEQALVHLMGQGDDAIQERLHLVKPSPEGEEAVQRILARDAAVIPLLTDKFLDYTPVATKPWEEGHLSEVDELPDEEELAAQIEKHEALVKALAAKKGVDISEQLLIDEYEEDEDEDDDDDDDDGIDGLEEELKKLLDMKVDLQKLVEEAEARGAH</sequence>
<comment type="caution">
    <text evidence="2">The sequence shown here is derived from an EMBL/GenBank/DDBJ whole genome shotgun (WGS) entry which is preliminary data.</text>
</comment>
<evidence type="ECO:0000256" key="1">
    <source>
        <dbReference type="SAM" id="MobiDB-lite"/>
    </source>
</evidence>
<organism evidence="2 3">
    <name type="scientific">Asterophora parasitica</name>
    <dbReference type="NCBI Taxonomy" id="117018"/>
    <lineage>
        <taxon>Eukaryota</taxon>
        <taxon>Fungi</taxon>
        <taxon>Dikarya</taxon>
        <taxon>Basidiomycota</taxon>
        <taxon>Agaricomycotina</taxon>
        <taxon>Agaricomycetes</taxon>
        <taxon>Agaricomycetidae</taxon>
        <taxon>Agaricales</taxon>
        <taxon>Tricholomatineae</taxon>
        <taxon>Lyophyllaceae</taxon>
        <taxon>Asterophora</taxon>
    </lineage>
</organism>
<evidence type="ECO:0000313" key="3">
    <source>
        <dbReference type="Proteomes" id="UP000775547"/>
    </source>
</evidence>
<dbReference type="Proteomes" id="UP000775547">
    <property type="component" value="Unassembled WGS sequence"/>
</dbReference>
<protein>
    <submittedName>
        <fullName evidence="2">Uncharacterized protein</fullName>
    </submittedName>
</protein>
<feature type="compositionally biased region" description="Acidic residues" evidence="1">
    <location>
        <begin position="214"/>
        <end position="236"/>
    </location>
</feature>
<dbReference type="EMBL" id="JABCKV010000140">
    <property type="protein sequence ID" value="KAG5643019.1"/>
    <property type="molecule type" value="Genomic_DNA"/>
</dbReference>
<dbReference type="AlphaFoldDB" id="A0A9P7KBF1"/>
<gene>
    <name evidence="2" type="ORF">DXG03_001757</name>
</gene>
<reference evidence="2" key="1">
    <citation type="submission" date="2020-07" db="EMBL/GenBank/DDBJ databases">
        <authorList>
            <person name="Nieuwenhuis M."/>
            <person name="Van De Peppel L.J.J."/>
        </authorList>
    </citation>
    <scope>NUCLEOTIDE SEQUENCE</scope>
    <source>
        <strain evidence="2">AP01</strain>
        <tissue evidence="2">Mycelium</tissue>
    </source>
</reference>
<accession>A0A9P7KBF1</accession>
<name>A0A9P7KBF1_9AGAR</name>